<evidence type="ECO:0000256" key="6">
    <source>
        <dbReference type="ARBA" id="ARBA00023236"/>
    </source>
</evidence>
<dbReference type="PANTHER" id="PTHR30562">
    <property type="entry name" value="UVRC/OXIDOREDUCTASE"/>
    <property type="match status" value="1"/>
</dbReference>
<evidence type="ECO:0000256" key="7">
    <source>
        <dbReference type="HAMAP-Rule" id="MF_00203"/>
    </source>
</evidence>
<keyword evidence="3 7" id="KW-0228">DNA excision</keyword>
<dbReference type="GO" id="GO:0009432">
    <property type="term" value="P:SOS response"/>
    <property type="evidence" value="ECO:0007669"/>
    <property type="project" value="UniProtKB-UniRule"/>
</dbReference>
<evidence type="ECO:0000259" key="9">
    <source>
        <dbReference type="PROSITE" id="PS50164"/>
    </source>
</evidence>
<comment type="subunit">
    <text evidence="7">Interacts with UvrB in an incision complex.</text>
</comment>
<dbReference type="Gene3D" id="3.40.1440.10">
    <property type="entry name" value="GIY-YIG endonuclease"/>
    <property type="match status" value="1"/>
</dbReference>
<dbReference type="HAMAP" id="MF_00203">
    <property type="entry name" value="UvrC"/>
    <property type="match status" value="1"/>
</dbReference>
<evidence type="ECO:0000313" key="12">
    <source>
        <dbReference type="Proteomes" id="UP000001302"/>
    </source>
</evidence>
<comment type="similarity">
    <text evidence="7">Belongs to the UvrC family.</text>
</comment>
<gene>
    <name evidence="7" type="primary">uvrC</name>
    <name evidence="11" type="ordered locus">PB2503_08409</name>
</gene>
<dbReference type="Gene3D" id="1.10.150.20">
    <property type="entry name" value="5' to 3' exonuclease, C-terminal subdomain"/>
    <property type="match status" value="1"/>
</dbReference>
<organism evidence="11 12">
    <name type="scientific">Parvularcula bermudensis (strain ATCC BAA-594 / HTCC2503 / KCTC 12087)</name>
    <dbReference type="NCBI Taxonomy" id="314260"/>
    <lineage>
        <taxon>Bacteria</taxon>
        <taxon>Pseudomonadati</taxon>
        <taxon>Pseudomonadota</taxon>
        <taxon>Alphaproteobacteria</taxon>
        <taxon>Parvularculales</taxon>
        <taxon>Parvularculaceae</taxon>
        <taxon>Parvularcula</taxon>
    </lineage>
</organism>
<dbReference type="EMBL" id="CP002156">
    <property type="protein sequence ID" value="ADM09737.1"/>
    <property type="molecule type" value="Genomic_DNA"/>
</dbReference>
<dbReference type="SMART" id="SM00278">
    <property type="entry name" value="HhH1"/>
    <property type="match status" value="2"/>
</dbReference>
<dbReference type="PANTHER" id="PTHR30562:SF1">
    <property type="entry name" value="UVRABC SYSTEM PROTEIN C"/>
    <property type="match status" value="1"/>
</dbReference>
<dbReference type="Pfam" id="PF22920">
    <property type="entry name" value="UvrC_RNaseH"/>
    <property type="match status" value="1"/>
</dbReference>
<keyword evidence="4 7" id="KW-0267">Excision nuclease</keyword>
<feature type="domain" description="GIY-YIG" evidence="9">
    <location>
        <begin position="34"/>
        <end position="112"/>
    </location>
</feature>
<dbReference type="OrthoDB" id="9804933at2"/>
<keyword evidence="5 7" id="KW-0234">DNA repair</keyword>
<dbReference type="PROSITE" id="PS50164">
    <property type="entry name" value="GIY_YIG"/>
    <property type="match status" value="1"/>
</dbReference>
<dbReference type="InterPro" id="IPR000305">
    <property type="entry name" value="GIY-YIG_endonuc"/>
</dbReference>
<dbReference type="InterPro" id="IPR001162">
    <property type="entry name" value="UvrC_RNase_H_dom"/>
</dbReference>
<name>E0TBE0_PARBH</name>
<dbReference type="Pfam" id="PF14520">
    <property type="entry name" value="HHH_5"/>
    <property type="match status" value="1"/>
</dbReference>
<comment type="function">
    <text evidence="7">The UvrABC repair system catalyzes the recognition and processing of DNA lesions. UvrC both incises the 5' and 3' sides of the lesion. The N-terminal half is responsible for the 3' incision and the C-terminal half is responsible for the 5' incision.</text>
</comment>
<dbReference type="HOGENOM" id="CLU_014841_3_0_5"/>
<dbReference type="FunFam" id="3.40.1440.10:FF:000001">
    <property type="entry name" value="UvrABC system protein C"/>
    <property type="match status" value="1"/>
</dbReference>
<dbReference type="PROSITE" id="PS50165">
    <property type="entry name" value="UVRC"/>
    <property type="match status" value="1"/>
</dbReference>
<evidence type="ECO:0000259" key="10">
    <source>
        <dbReference type="PROSITE" id="PS50165"/>
    </source>
</evidence>
<dbReference type="InterPro" id="IPR038476">
    <property type="entry name" value="UvrC_RNase_H_dom_sf"/>
</dbReference>
<feature type="domain" description="UVR" evidence="8">
    <location>
        <begin position="222"/>
        <end position="257"/>
    </location>
</feature>
<keyword evidence="2 7" id="KW-0227">DNA damage</keyword>
<dbReference type="Pfam" id="PF02151">
    <property type="entry name" value="UVR"/>
    <property type="match status" value="1"/>
</dbReference>
<evidence type="ECO:0000313" key="11">
    <source>
        <dbReference type="EMBL" id="ADM09737.1"/>
    </source>
</evidence>
<keyword evidence="6 7" id="KW-0742">SOS response</keyword>
<dbReference type="Gene3D" id="3.30.420.340">
    <property type="entry name" value="UvrC, RNAse H endonuclease domain"/>
    <property type="match status" value="1"/>
</dbReference>
<dbReference type="SUPFAM" id="SSF46600">
    <property type="entry name" value="C-terminal UvrC-binding domain of UvrB"/>
    <property type="match status" value="1"/>
</dbReference>
<dbReference type="PROSITE" id="PS50151">
    <property type="entry name" value="UVR"/>
    <property type="match status" value="1"/>
</dbReference>
<dbReference type="CDD" id="cd10434">
    <property type="entry name" value="GIY-YIG_UvrC_Cho"/>
    <property type="match status" value="1"/>
</dbReference>
<dbReference type="GO" id="GO:0006289">
    <property type="term" value="P:nucleotide-excision repair"/>
    <property type="evidence" value="ECO:0007669"/>
    <property type="project" value="UniProtKB-UniRule"/>
</dbReference>
<dbReference type="NCBIfam" id="NF001824">
    <property type="entry name" value="PRK00558.1-5"/>
    <property type="match status" value="1"/>
</dbReference>
<dbReference type="InterPro" id="IPR001943">
    <property type="entry name" value="UVR_dom"/>
</dbReference>
<dbReference type="GO" id="GO:0005737">
    <property type="term" value="C:cytoplasm"/>
    <property type="evidence" value="ECO:0007669"/>
    <property type="project" value="UniProtKB-SubCell"/>
</dbReference>
<evidence type="ECO:0000256" key="4">
    <source>
        <dbReference type="ARBA" id="ARBA00022881"/>
    </source>
</evidence>
<dbReference type="NCBIfam" id="TIGR00194">
    <property type="entry name" value="uvrC"/>
    <property type="match status" value="1"/>
</dbReference>
<dbReference type="Gene3D" id="4.10.860.10">
    <property type="entry name" value="UVR domain"/>
    <property type="match status" value="1"/>
</dbReference>
<dbReference type="STRING" id="314260.PB2503_08409"/>
<dbReference type="RefSeq" id="WP_013300711.1">
    <property type="nucleotide sequence ID" value="NC_014414.1"/>
</dbReference>
<dbReference type="InterPro" id="IPR035901">
    <property type="entry name" value="GIY-YIG_endonuc_sf"/>
</dbReference>
<evidence type="ECO:0000259" key="8">
    <source>
        <dbReference type="PROSITE" id="PS50151"/>
    </source>
</evidence>
<dbReference type="Proteomes" id="UP000001302">
    <property type="component" value="Chromosome"/>
</dbReference>
<keyword evidence="12" id="KW-1185">Reference proteome</keyword>
<dbReference type="GO" id="GO:0009381">
    <property type="term" value="F:excinuclease ABC activity"/>
    <property type="evidence" value="ECO:0007669"/>
    <property type="project" value="UniProtKB-UniRule"/>
</dbReference>
<proteinExistence type="inferred from homology"/>
<keyword evidence="1 7" id="KW-0963">Cytoplasm</keyword>
<reference evidence="12" key="1">
    <citation type="submission" date="2010-08" db="EMBL/GenBank/DDBJ databases">
        <title>Genome sequence of Parvularcula bermudensis HTCC2503.</title>
        <authorList>
            <person name="Kang D.-M."/>
            <person name="Oh H.-M."/>
            <person name="Cho J.-C."/>
        </authorList>
    </citation>
    <scope>NUCLEOTIDE SEQUENCE [LARGE SCALE GENOMIC DNA]</scope>
    <source>
        <strain evidence="12">ATCC BAA-594 / HTCC2503 / KCTC 12087</strain>
    </source>
</reference>
<dbReference type="SUPFAM" id="SSF47781">
    <property type="entry name" value="RuvA domain 2-like"/>
    <property type="match status" value="1"/>
</dbReference>
<feature type="domain" description="UvrC family homology region profile" evidence="10">
    <location>
        <begin position="273"/>
        <end position="502"/>
    </location>
</feature>
<dbReference type="AlphaFoldDB" id="E0TBE0"/>
<sequence>MGGMTTQADQDQEDVAAPLSGTDLIADELKRLPPRPGVYRMMNAEGDVLYVGKAKSLKARVASYATLNGHSTRIARMILETAAMEFVVTDTETESLLLEANLIKSLKPRYNVLLRDDKSFANILIATDHETPRIMKHRGAHTRPGHYFGPFASAGAVNRTLNTLQKAFLLRSCTDNVLESRSRPCLLHQIKRCSAPCVDLISTDDYSALVEEARAFLKGKNRDVQAALSRQMEDAAGDLDFERAAALRDRIRALTYVQESQGINISSLEEADVFAIHADGGQACIQSFFFRAGQNLGALSHFPRHGQEEPPADILESFIAQFYDGKAPPRLILVSERLENQSLLADALSTTAGHRVDVLRPERGEKAQLIVQTRNNAREALGRRLSETASQTKLLMAVQDQLDLSAPPKRIEVYDNSHISGTNAIGAMVVATDEGFRKNQYRTFNIKAEDISAGDDFGMMREVLDRRFKRLVKEEQPGSENWPSLVVIDGGLGQLNAAKSVLEDHGLLIGGDIEAGEICLLSIAKGRRENERGERRADRTAAATGEQFFLPGQTPFTLPPRSEVLYYLQRLRDEAHRFAIGTHRAKRSREATRTPLDDIEGIGAKRKKALLHHFGSAKAVARAKAKDLAAVEGISAALADRIYAHFHPEG</sequence>
<evidence type="ECO:0000256" key="3">
    <source>
        <dbReference type="ARBA" id="ARBA00022769"/>
    </source>
</evidence>
<dbReference type="SUPFAM" id="SSF82771">
    <property type="entry name" value="GIY-YIG endonuclease"/>
    <property type="match status" value="1"/>
</dbReference>
<dbReference type="GO" id="GO:0003677">
    <property type="term" value="F:DNA binding"/>
    <property type="evidence" value="ECO:0007669"/>
    <property type="project" value="UniProtKB-UniRule"/>
</dbReference>
<dbReference type="InterPro" id="IPR003583">
    <property type="entry name" value="Hlx-hairpin-Hlx_DNA-bd_motif"/>
</dbReference>
<evidence type="ECO:0000256" key="1">
    <source>
        <dbReference type="ARBA" id="ARBA00022490"/>
    </source>
</evidence>
<dbReference type="SMART" id="SM00465">
    <property type="entry name" value="GIYc"/>
    <property type="match status" value="1"/>
</dbReference>
<dbReference type="InterPro" id="IPR036876">
    <property type="entry name" value="UVR_dom_sf"/>
</dbReference>
<dbReference type="KEGG" id="pbr:PB2503_08409"/>
<dbReference type="Pfam" id="PF01541">
    <property type="entry name" value="GIY-YIG"/>
    <property type="match status" value="1"/>
</dbReference>
<dbReference type="InterPro" id="IPR010994">
    <property type="entry name" value="RuvA_2-like"/>
</dbReference>
<evidence type="ECO:0000256" key="2">
    <source>
        <dbReference type="ARBA" id="ARBA00022763"/>
    </source>
</evidence>
<dbReference type="Pfam" id="PF08459">
    <property type="entry name" value="UvrC_RNaseH_dom"/>
    <property type="match status" value="1"/>
</dbReference>
<evidence type="ECO:0000256" key="5">
    <source>
        <dbReference type="ARBA" id="ARBA00023204"/>
    </source>
</evidence>
<dbReference type="eggNOG" id="COG0322">
    <property type="taxonomic scope" value="Bacteria"/>
</dbReference>
<accession>E0TBE0</accession>
<reference evidence="11 12" key="2">
    <citation type="journal article" date="2011" name="J. Bacteriol.">
        <title>Complete genome sequence of strain HTCC2503T of Parvularcula bermudensis, the type species of the order "Parvularculales" in the class Alphaproteobacteria.</title>
        <authorList>
            <person name="Oh H.M."/>
            <person name="Kang I."/>
            <person name="Vergin K.L."/>
            <person name="Kang D."/>
            <person name="Rhee K.H."/>
            <person name="Giovannoni S.J."/>
            <person name="Cho J.C."/>
        </authorList>
    </citation>
    <scope>NUCLEOTIDE SEQUENCE [LARGE SCALE GENOMIC DNA]</scope>
    <source>
        <strain evidence="12">ATCC BAA-594 / HTCC2503 / KCTC 12087</strain>
    </source>
</reference>
<dbReference type="InterPro" id="IPR050066">
    <property type="entry name" value="UvrABC_protein_C"/>
</dbReference>
<dbReference type="GO" id="GO:0009380">
    <property type="term" value="C:excinuclease repair complex"/>
    <property type="evidence" value="ECO:0007669"/>
    <property type="project" value="InterPro"/>
</dbReference>
<dbReference type="InterPro" id="IPR047296">
    <property type="entry name" value="GIY-YIG_UvrC_Cho"/>
</dbReference>
<dbReference type="InterPro" id="IPR004791">
    <property type="entry name" value="UvrC"/>
</dbReference>
<comment type="subcellular location">
    <subcellularLocation>
        <location evidence="7">Cytoplasm</location>
    </subcellularLocation>
</comment>
<protein>
    <recommendedName>
        <fullName evidence="7">UvrABC system protein C</fullName>
        <shortName evidence="7">Protein UvrC</shortName>
    </recommendedName>
    <alternativeName>
        <fullName evidence="7">Excinuclease ABC subunit C</fullName>
    </alternativeName>
</protein>